<keyword evidence="7" id="KW-1185">Reference proteome</keyword>
<dbReference type="InterPro" id="IPR050653">
    <property type="entry name" value="Prot_Inhib_GrowthFact_Antg"/>
</dbReference>
<evidence type="ECO:0000313" key="7">
    <source>
        <dbReference type="Proteomes" id="UP000749559"/>
    </source>
</evidence>
<dbReference type="PANTHER" id="PTHR10913:SF45">
    <property type="entry name" value="FOLLISTATIN, ISOFORM A-RELATED"/>
    <property type="match status" value="1"/>
</dbReference>
<gene>
    <name evidence="6" type="ORF">OFUS_LOCUS24295</name>
</gene>
<dbReference type="GO" id="GO:0030154">
    <property type="term" value="P:cell differentiation"/>
    <property type="evidence" value="ECO:0007669"/>
    <property type="project" value="TreeGrafter"/>
</dbReference>
<dbReference type="SMART" id="SM00280">
    <property type="entry name" value="KAZAL"/>
    <property type="match status" value="1"/>
</dbReference>
<keyword evidence="1" id="KW-0646">Protease inhibitor</keyword>
<dbReference type="InterPro" id="IPR002350">
    <property type="entry name" value="Kazal_dom"/>
</dbReference>
<dbReference type="Proteomes" id="UP000749559">
    <property type="component" value="Unassembled WGS sequence"/>
</dbReference>
<keyword evidence="3" id="KW-1015">Disulfide bond</keyword>
<reference evidence="6" key="1">
    <citation type="submission" date="2022-03" db="EMBL/GenBank/DDBJ databases">
        <authorList>
            <person name="Martin C."/>
        </authorList>
    </citation>
    <scope>NUCLEOTIDE SEQUENCE</scope>
</reference>
<dbReference type="InterPro" id="IPR036058">
    <property type="entry name" value="Kazal_dom_sf"/>
</dbReference>
<sequence>WYYLSTFNYNLLNFLYVLANCTWDNIKQLTMMRVGLVAIFMLLAACSVDVRGSMGDGCNMVCPMDYQPVCGDDMVTYPNKCNLEATACVQKKTVTILHTGEC</sequence>
<dbReference type="GO" id="GO:0004867">
    <property type="term" value="F:serine-type endopeptidase inhibitor activity"/>
    <property type="evidence" value="ECO:0007669"/>
    <property type="project" value="UniProtKB-KW"/>
</dbReference>
<protein>
    <recommendedName>
        <fullName evidence="5">Kazal-like domain-containing protein</fullName>
    </recommendedName>
</protein>
<proteinExistence type="predicted"/>
<keyword evidence="2" id="KW-0722">Serine protease inhibitor</keyword>
<feature type="domain" description="Kazal-like" evidence="5">
    <location>
        <begin position="52"/>
        <end position="102"/>
    </location>
</feature>
<organism evidence="6 7">
    <name type="scientific">Owenia fusiformis</name>
    <name type="common">Polychaete worm</name>
    <dbReference type="NCBI Taxonomy" id="6347"/>
    <lineage>
        <taxon>Eukaryota</taxon>
        <taxon>Metazoa</taxon>
        <taxon>Spiralia</taxon>
        <taxon>Lophotrochozoa</taxon>
        <taxon>Annelida</taxon>
        <taxon>Polychaeta</taxon>
        <taxon>Sedentaria</taxon>
        <taxon>Canalipalpata</taxon>
        <taxon>Sabellida</taxon>
        <taxon>Oweniida</taxon>
        <taxon>Oweniidae</taxon>
        <taxon>Owenia</taxon>
    </lineage>
</organism>
<feature type="non-terminal residue" evidence="6">
    <location>
        <position position="1"/>
    </location>
</feature>
<dbReference type="EMBL" id="CAIIXF020000012">
    <property type="protein sequence ID" value="CAH1800404.1"/>
    <property type="molecule type" value="Genomic_DNA"/>
</dbReference>
<evidence type="ECO:0000313" key="6">
    <source>
        <dbReference type="EMBL" id="CAH1800404.1"/>
    </source>
</evidence>
<dbReference type="Gene3D" id="3.30.60.30">
    <property type="match status" value="1"/>
</dbReference>
<dbReference type="CDD" id="cd00104">
    <property type="entry name" value="KAZAL_FS"/>
    <property type="match status" value="1"/>
</dbReference>
<evidence type="ECO:0000256" key="2">
    <source>
        <dbReference type="ARBA" id="ARBA00022900"/>
    </source>
</evidence>
<evidence type="ECO:0000256" key="1">
    <source>
        <dbReference type="ARBA" id="ARBA00022690"/>
    </source>
</evidence>
<keyword evidence="4" id="KW-0472">Membrane</keyword>
<dbReference type="Pfam" id="PF07648">
    <property type="entry name" value="Kazal_2"/>
    <property type="match status" value="1"/>
</dbReference>
<keyword evidence="4" id="KW-1133">Transmembrane helix</keyword>
<evidence type="ECO:0000256" key="3">
    <source>
        <dbReference type="ARBA" id="ARBA00023157"/>
    </source>
</evidence>
<dbReference type="PROSITE" id="PS51465">
    <property type="entry name" value="KAZAL_2"/>
    <property type="match status" value="1"/>
</dbReference>
<dbReference type="PANTHER" id="PTHR10913">
    <property type="entry name" value="FOLLISTATIN-RELATED"/>
    <property type="match status" value="1"/>
</dbReference>
<keyword evidence="4" id="KW-0812">Transmembrane</keyword>
<evidence type="ECO:0000259" key="5">
    <source>
        <dbReference type="PROSITE" id="PS51465"/>
    </source>
</evidence>
<feature type="transmembrane region" description="Helical" evidence="4">
    <location>
        <begin position="32"/>
        <end position="50"/>
    </location>
</feature>
<dbReference type="AlphaFoldDB" id="A0A8S4Q237"/>
<dbReference type="SUPFAM" id="SSF100895">
    <property type="entry name" value="Kazal-type serine protease inhibitors"/>
    <property type="match status" value="1"/>
</dbReference>
<dbReference type="GO" id="GO:0005576">
    <property type="term" value="C:extracellular region"/>
    <property type="evidence" value="ECO:0007669"/>
    <property type="project" value="TreeGrafter"/>
</dbReference>
<dbReference type="OrthoDB" id="126772at2759"/>
<accession>A0A8S4Q237</accession>
<name>A0A8S4Q237_OWEFU</name>
<evidence type="ECO:0000256" key="4">
    <source>
        <dbReference type="SAM" id="Phobius"/>
    </source>
</evidence>
<comment type="caution">
    <text evidence="6">The sequence shown here is derived from an EMBL/GenBank/DDBJ whole genome shotgun (WGS) entry which is preliminary data.</text>
</comment>